<name>A0A0F9TQN0_9ZZZZ</name>
<gene>
    <name evidence="1" type="ORF">LCGC14_0622930</name>
</gene>
<dbReference type="AlphaFoldDB" id="A0A0F9TQN0"/>
<sequence length="61" mass="6726">MISSEMKNRITSRKFWVTIAFSVVVLVGDELGIEVTQEELYAVAAVVASWLGVQGIADIRK</sequence>
<proteinExistence type="predicted"/>
<protein>
    <recommendedName>
        <fullName evidence="2">Holin</fullName>
    </recommendedName>
</protein>
<organism evidence="1">
    <name type="scientific">marine sediment metagenome</name>
    <dbReference type="NCBI Taxonomy" id="412755"/>
    <lineage>
        <taxon>unclassified sequences</taxon>
        <taxon>metagenomes</taxon>
        <taxon>ecological metagenomes</taxon>
    </lineage>
</organism>
<accession>A0A0F9TQN0</accession>
<evidence type="ECO:0008006" key="2">
    <source>
        <dbReference type="Google" id="ProtNLM"/>
    </source>
</evidence>
<dbReference type="EMBL" id="LAZR01001064">
    <property type="protein sequence ID" value="KKN51396.1"/>
    <property type="molecule type" value="Genomic_DNA"/>
</dbReference>
<comment type="caution">
    <text evidence="1">The sequence shown here is derived from an EMBL/GenBank/DDBJ whole genome shotgun (WGS) entry which is preliminary data.</text>
</comment>
<reference evidence="1" key="1">
    <citation type="journal article" date="2015" name="Nature">
        <title>Complex archaea that bridge the gap between prokaryotes and eukaryotes.</title>
        <authorList>
            <person name="Spang A."/>
            <person name="Saw J.H."/>
            <person name="Jorgensen S.L."/>
            <person name="Zaremba-Niedzwiedzka K."/>
            <person name="Martijn J."/>
            <person name="Lind A.E."/>
            <person name="van Eijk R."/>
            <person name="Schleper C."/>
            <person name="Guy L."/>
            <person name="Ettema T.J."/>
        </authorList>
    </citation>
    <scope>NUCLEOTIDE SEQUENCE</scope>
</reference>
<evidence type="ECO:0000313" key="1">
    <source>
        <dbReference type="EMBL" id="KKN51396.1"/>
    </source>
</evidence>